<name>A0A0V1HQ06_9BILA</name>
<feature type="transmembrane region" description="Helical" evidence="1">
    <location>
        <begin position="72"/>
        <end position="95"/>
    </location>
</feature>
<evidence type="ECO:0000313" key="3">
    <source>
        <dbReference type="Proteomes" id="UP000055024"/>
    </source>
</evidence>
<proteinExistence type="predicted"/>
<keyword evidence="1" id="KW-0812">Transmembrane</keyword>
<dbReference type="Proteomes" id="UP000055024">
    <property type="component" value="Unassembled WGS sequence"/>
</dbReference>
<dbReference type="EMBL" id="JYDP01000047">
    <property type="protein sequence ID" value="KRZ11685.1"/>
    <property type="molecule type" value="Genomic_DNA"/>
</dbReference>
<evidence type="ECO:0000313" key="2">
    <source>
        <dbReference type="EMBL" id="KRZ11685.1"/>
    </source>
</evidence>
<organism evidence="2 3">
    <name type="scientific">Trichinella zimbabwensis</name>
    <dbReference type="NCBI Taxonomy" id="268475"/>
    <lineage>
        <taxon>Eukaryota</taxon>
        <taxon>Metazoa</taxon>
        <taxon>Ecdysozoa</taxon>
        <taxon>Nematoda</taxon>
        <taxon>Enoplea</taxon>
        <taxon>Dorylaimia</taxon>
        <taxon>Trichinellida</taxon>
        <taxon>Trichinellidae</taxon>
        <taxon>Trichinella</taxon>
    </lineage>
</organism>
<protein>
    <submittedName>
        <fullName evidence="2">Uncharacterized protein</fullName>
    </submittedName>
</protein>
<dbReference type="AlphaFoldDB" id="A0A0V1HQ06"/>
<gene>
    <name evidence="2" type="ORF">T11_16106</name>
</gene>
<reference evidence="2 3" key="1">
    <citation type="submission" date="2015-01" db="EMBL/GenBank/DDBJ databases">
        <title>Evolution of Trichinella species and genotypes.</title>
        <authorList>
            <person name="Korhonen P.K."/>
            <person name="Edoardo P."/>
            <person name="Giuseppe L.R."/>
            <person name="Gasser R.B."/>
        </authorList>
    </citation>
    <scope>NUCLEOTIDE SEQUENCE [LARGE SCALE GENOMIC DNA]</scope>
    <source>
        <strain evidence="2">ISS1029</strain>
    </source>
</reference>
<dbReference type="OrthoDB" id="5918993at2759"/>
<comment type="caution">
    <text evidence="2">The sequence shown here is derived from an EMBL/GenBank/DDBJ whole genome shotgun (WGS) entry which is preliminary data.</text>
</comment>
<sequence length="150" mass="17564">MVTTLWWDMKNIIDPTRYGRCSTLLRDAVFFDSQILKRGLDFNGISRENFCLLNEQKSSHSRTCLSKNACKILFHCYAYAYVALVSMVAGVRLWNNIENGFASRLLFFYFFKLTHLHLEKRECKIYIKATKSIVSVTDNSANEYEQTRHI</sequence>
<keyword evidence="3" id="KW-1185">Reference proteome</keyword>
<evidence type="ECO:0000256" key="1">
    <source>
        <dbReference type="SAM" id="Phobius"/>
    </source>
</evidence>
<accession>A0A0V1HQ06</accession>
<keyword evidence="1" id="KW-1133">Transmembrane helix</keyword>
<keyword evidence="1" id="KW-0472">Membrane</keyword>